<gene>
    <name evidence="1" type="ORF">ACFS5M_01175</name>
</gene>
<organism evidence="1 2">
    <name type="scientific">Lacinutrix iliipiscaria</name>
    <dbReference type="NCBI Taxonomy" id="1230532"/>
    <lineage>
        <taxon>Bacteria</taxon>
        <taxon>Pseudomonadati</taxon>
        <taxon>Bacteroidota</taxon>
        <taxon>Flavobacteriia</taxon>
        <taxon>Flavobacteriales</taxon>
        <taxon>Flavobacteriaceae</taxon>
        <taxon>Lacinutrix</taxon>
    </lineage>
</organism>
<accession>A0ABW5WK78</accession>
<keyword evidence="2" id="KW-1185">Reference proteome</keyword>
<dbReference type="RefSeq" id="WP_183484624.1">
    <property type="nucleotide sequence ID" value="NZ_JBHUOV010000001.1"/>
</dbReference>
<evidence type="ECO:0000313" key="1">
    <source>
        <dbReference type="EMBL" id="MFD2822260.1"/>
    </source>
</evidence>
<dbReference type="Proteomes" id="UP001597533">
    <property type="component" value="Unassembled WGS sequence"/>
</dbReference>
<evidence type="ECO:0000313" key="2">
    <source>
        <dbReference type="Proteomes" id="UP001597533"/>
    </source>
</evidence>
<name>A0ABW5WK78_9FLAO</name>
<protein>
    <submittedName>
        <fullName evidence="1">Uncharacterized protein</fullName>
    </submittedName>
</protein>
<sequence length="86" mass="9483">MSKVIKIDIELALFGNQSNTIDVTKEVQDALMGDDITISANKLGVADPAPGETKHFSVKANITIDDNPSYPFYYIGKDYETLDFIP</sequence>
<proteinExistence type="predicted"/>
<comment type="caution">
    <text evidence="1">The sequence shown here is derived from an EMBL/GenBank/DDBJ whole genome shotgun (WGS) entry which is preliminary data.</text>
</comment>
<reference evidence="2" key="1">
    <citation type="journal article" date="2019" name="Int. J. Syst. Evol. Microbiol.">
        <title>The Global Catalogue of Microorganisms (GCM) 10K type strain sequencing project: providing services to taxonomists for standard genome sequencing and annotation.</title>
        <authorList>
            <consortium name="The Broad Institute Genomics Platform"/>
            <consortium name="The Broad Institute Genome Sequencing Center for Infectious Disease"/>
            <person name="Wu L."/>
            <person name="Ma J."/>
        </authorList>
    </citation>
    <scope>NUCLEOTIDE SEQUENCE [LARGE SCALE GENOMIC DNA]</scope>
    <source>
        <strain evidence="2">KCTC 32141</strain>
    </source>
</reference>
<dbReference type="EMBL" id="JBHUOV010000001">
    <property type="protein sequence ID" value="MFD2822260.1"/>
    <property type="molecule type" value="Genomic_DNA"/>
</dbReference>